<feature type="compositionally biased region" description="Low complexity" evidence="1">
    <location>
        <begin position="29"/>
        <end position="49"/>
    </location>
</feature>
<organism evidence="2 3">
    <name type="scientific">Champsocephalus esox</name>
    <name type="common">pike icefish</name>
    <dbReference type="NCBI Taxonomy" id="159716"/>
    <lineage>
        <taxon>Eukaryota</taxon>
        <taxon>Metazoa</taxon>
        <taxon>Chordata</taxon>
        <taxon>Craniata</taxon>
        <taxon>Vertebrata</taxon>
        <taxon>Euteleostomi</taxon>
        <taxon>Actinopterygii</taxon>
        <taxon>Neopterygii</taxon>
        <taxon>Teleostei</taxon>
        <taxon>Neoteleostei</taxon>
        <taxon>Acanthomorphata</taxon>
        <taxon>Eupercaria</taxon>
        <taxon>Perciformes</taxon>
        <taxon>Notothenioidei</taxon>
        <taxon>Channichthyidae</taxon>
        <taxon>Champsocephalus</taxon>
    </lineage>
</organism>
<dbReference type="AlphaFoldDB" id="A0AAN8C1G4"/>
<dbReference type="Proteomes" id="UP001335648">
    <property type="component" value="Unassembled WGS sequence"/>
</dbReference>
<evidence type="ECO:0000313" key="2">
    <source>
        <dbReference type="EMBL" id="KAK5895397.1"/>
    </source>
</evidence>
<comment type="caution">
    <text evidence="2">The sequence shown here is derived from an EMBL/GenBank/DDBJ whole genome shotgun (WGS) entry which is preliminary data.</text>
</comment>
<protein>
    <submittedName>
        <fullName evidence="2">Uncharacterized protein</fullName>
    </submittedName>
</protein>
<sequence length="99" mass="10914">MLTAAEVSSALWEFSPADSMNERWILESPTSSLSNPVPSSSRTAASSSSFERDTFLFCMESLPECCTTTHADEEAPRRARICRRVSGKHSFLLHACVSL</sequence>
<feature type="region of interest" description="Disordered" evidence="1">
    <location>
        <begin position="29"/>
        <end position="50"/>
    </location>
</feature>
<proteinExistence type="predicted"/>
<gene>
    <name evidence="2" type="ORF">CesoFtcFv8_011992</name>
</gene>
<accession>A0AAN8C1G4</accession>
<dbReference type="EMBL" id="JAULUE010002054">
    <property type="protein sequence ID" value="KAK5895397.1"/>
    <property type="molecule type" value="Genomic_DNA"/>
</dbReference>
<reference evidence="2 3" key="1">
    <citation type="journal article" date="2023" name="Mol. Biol. Evol.">
        <title>Genomics of Secondarily Temperate Adaptation in the Only Non-Antarctic Icefish.</title>
        <authorList>
            <person name="Rivera-Colon A.G."/>
            <person name="Rayamajhi N."/>
            <person name="Minhas B.F."/>
            <person name="Madrigal G."/>
            <person name="Bilyk K.T."/>
            <person name="Yoon V."/>
            <person name="Hune M."/>
            <person name="Gregory S."/>
            <person name="Cheng C.H.C."/>
            <person name="Catchen J.M."/>
        </authorList>
    </citation>
    <scope>NUCLEOTIDE SEQUENCE [LARGE SCALE GENOMIC DNA]</scope>
    <source>
        <strain evidence="2">JC2023a</strain>
    </source>
</reference>
<evidence type="ECO:0000313" key="3">
    <source>
        <dbReference type="Proteomes" id="UP001335648"/>
    </source>
</evidence>
<name>A0AAN8C1G4_9TELE</name>
<evidence type="ECO:0000256" key="1">
    <source>
        <dbReference type="SAM" id="MobiDB-lite"/>
    </source>
</evidence>
<keyword evidence="3" id="KW-1185">Reference proteome</keyword>